<dbReference type="RefSeq" id="WP_027226800.1">
    <property type="nucleotide sequence ID" value="NZ_CP017601.1"/>
</dbReference>
<accession>A0A2S6EYY5</accession>
<evidence type="ECO:0000313" key="1">
    <source>
        <dbReference type="EMBL" id="PPK30398.1"/>
    </source>
</evidence>
<evidence type="ECO:0000313" key="2">
    <source>
        <dbReference type="Proteomes" id="UP000239239"/>
    </source>
</evidence>
<dbReference type="Proteomes" id="UP000239239">
    <property type="component" value="Unassembled WGS sequence"/>
</dbReference>
<gene>
    <name evidence="1" type="ORF">C3928_06415</name>
</gene>
<reference evidence="1 2" key="1">
    <citation type="submission" date="2018-02" db="EMBL/GenBank/DDBJ databases">
        <title>Draft genome sequences of four Legionella pneumophila clinical strains isolated in Ontario.</title>
        <authorList>
            <person name="Fortuna A."/>
            <person name="Ramnarine R."/>
            <person name="Li A."/>
            <person name="Frantz C."/>
            <person name="Mallo G."/>
        </authorList>
    </citation>
    <scope>NUCLEOTIDE SEQUENCE [LARGE SCALE GENOMIC DNA]</scope>
    <source>
        <strain evidence="1 2">LG61</strain>
    </source>
</reference>
<dbReference type="OrthoDB" id="9938854at2"/>
<protein>
    <submittedName>
        <fullName evidence="1">Type IV secretion protein Dot</fullName>
    </submittedName>
</protein>
<sequence length="356" mass="41100">MRIFKGLMKSTGLKKYPSDQIINNPSLQSSSASLSRDVRQARFDFFPINNTGESILKDSSSNRVNSEFQPMMLKRDINSVLIRLPIKHSVYRNHGNSNLSSDSALIMDSSNLQDHISYLQLCFTHKEGKWYLFLKCFTALDVFNYDFAPLLKILNKPDIRTYPMSFGYPGVIDRTELIDMDRKTYARQFIIHGPDDEAKILQDVHDFNLNCLRRFEELTYGRDHSAYRNSQALGRILHKIVTAYQEVTVNEYDIALNRLKIVFQDHVFQNDPQICLSLTHIVNALVVLSQKKELNNKGMEIDEHQLHLILKELAKHEGKKFKNNLWFPIGTVEAISQEVEELFVLKQTTPAASIMN</sequence>
<organism evidence="1 2">
    <name type="scientific">Legionella pneumophila</name>
    <dbReference type="NCBI Taxonomy" id="446"/>
    <lineage>
        <taxon>Bacteria</taxon>
        <taxon>Pseudomonadati</taxon>
        <taxon>Pseudomonadota</taxon>
        <taxon>Gammaproteobacteria</taxon>
        <taxon>Legionellales</taxon>
        <taxon>Legionellaceae</taxon>
        <taxon>Legionella</taxon>
    </lineage>
</organism>
<dbReference type="EMBL" id="PQWY01000011">
    <property type="protein sequence ID" value="PPK30398.1"/>
    <property type="molecule type" value="Genomic_DNA"/>
</dbReference>
<proteinExistence type="predicted"/>
<comment type="caution">
    <text evidence="1">The sequence shown here is derived from an EMBL/GenBank/DDBJ whole genome shotgun (WGS) entry which is preliminary data.</text>
</comment>
<name>A0A2S6EYY5_LEGPN</name>
<dbReference type="AlphaFoldDB" id="A0A2S6EYY5"/>